<dbReference type="AlphaFoldDB" id="A0A9P6M621"/>
<dbReference type="Proteomes" id="UP000738359">
    <property type="component" value="Unassembled WGS sequence"/>
</dbReference>
<sequence>MVRELLECCPRLEEFFVTEVDMNSLYSAASDDQEDTPWACRDTLKMLCIFTIRVSLDASLNNRFTKQLMDLKQLVEFLTKAIYRPDRKRRTVNPQDVPGSSPEALFLAKLCECRDSAIPLKALKMSPEYKLLKDVWPNLRLQDDDYSEEYANDFGHCCDRDYGDGYHDYDYDDCDDYDYDHQYDYDDI</sequence>
<comment type="caution">
    <text evidence="1">The sequence shown here is derived from an EMBL/GenBank/DDBJ whole genome shotgun (WGS) entry which is preliminary data.</text>
</comment>
<evidence type="ECO:0000313" key="1">
    <source>
        <dbReference type="EMBL" id="KAF9967121.1"/>
    </source>
</evidence>
<proteinExistence type="predicted"/>
<evidence type="ECO:0000313" key="2">
    <source>
        <dbReference type="Proteomes" id="UP000738359"/>
    </source>
</evidence>
<organism evidence="1 2">
    <name type="scientific">Mortierella alpina</name>
    <name type="common">Oleaginous fungus</name>
    <name type="synonym">Mortierella renispora</name>
    <dbReference type="NCBI Taxonomy" id="64518"/>
    <lineage>
        <taxon>Eukaryota</taxon>
        <taxon>Fungi</taxon>
        <taxon>Fungi incertae sedis</taxon>
        <taxon>Mucoromycota</taxon>
        <taxon>Mortierellomycotina</taxon>
        <taxon>Mortierellomycetes</taxon>
        <taxon>Mortierellales</taxon>
        <taxon>Mortierellaceae</taxon>
        <taxon>Mortierella</taxon>
    </lineage>
</organism>
<dbReference type="EMBL" id="JAAAHY010000100">
    <property type="protein sequence ID" value="KAF9967121.1"/>
    <property type="molecule type" value="Genomic_DNA"/>
</dbReference>
<reference evidence="1" key="1">
    <citation type="journal article" date="2020" name="Fungal Divers.">
        <title>Resolving the Mortierellaceae phylogeny through synthesis of multi-gene phylogenetics and phylogenomics.</title>
        <authorList>
            <person name="Vandepol N."/>
            <person name="Liber J."/>
            <person name="Desiro A."/>
            <person name="Na H."/>
            <person name="Kennedy M."/>
            <person name="Barry K."/>
            <person name="Grigoriev I.V."/>
            <person name="Miller A.N."/>
            <person name="O'Donnell K."/>
            <person name="Stajich J.E."/>
            <person name="Bonito G."/>
        </authorList>
    </citation>
    <scope>NUCLEOTIDE SEQUENCE</scope>
    <source>
        <strain evidence="1">CK1249</strain>
    </source>
</reference>
<accession>A0A9P6M621</accession>
<gene>
    <name evidence="1" type="ORF">BGZ70_000043</name>
</gene>
<keyword evidence="2" id="KW-1185">Reference proteome</keyword>
<name>A0A9P6M621_MORAP</name>
<protein>
    <submittedName>
        <fullName evidence="1">Uncharacterized protein</fullName>
    </submittedName>
</protein>